<dbReference type="PANTHER" id="PTHR48073">
    <property type="entry name" value="O-SUCCINYLBENZOATE SYNTHASE-RELATED"/>
    <property type="match status" value="1"/>
</dbReference>
<dbReference type="InterPro" id="IPR029017">
    <property type="entry name" value="Enolase-like_N"/>
</dbReference>
<dbReference type="PROSITE" id="PS00909">
    <property type="entry name" value="MR_MLE_2"/>
    <property type="match status" value="1"/>
</dbReference>
<dbReference type="SMART" id="SM00922">
    <property type="entry name" value="MR_MLE"/>
    <property type="match status" value="1"/>
</dbReference>
<keyword evidence="3" id="KW-0413">Isomerase</keyword>
<dbReference type="Proteomes" id="UP000228626">
    <property type="component" value="Unassembled WGS sequence"/>
</dbReference>
<evidence type="ECO:0000256" key="1">
    <source>
        <dbReference type="ARBA" id="ARBA00008031"/>
    </source>
</evidence>
<feature type="domain" description="Mandelate racemase/muconate lactonizing enzyme C-terminal" evidence="4">
    <location>
        <begin position="182"/>
        <end position="277"/>
    </location>
</feature>
<dbReference type="SFLD" id="SFLDS00001">
    <property type="entry name" value="Enolase"/>
    <property type="match status" value="1"/>
</dbReference>
<comment type="similarity">
    <text evidence="1">Belongs to the mandelate racemase/muconate lactonizing enzyme family.</text>
</comment>
<dbReference type="InterPro" id="IPR018110">
    <property type="entry name" value="Mandel_Rmase/mucon_lact_enz_CS"/>
</dbReference>
<evidence type="ECO:0000313" key="6">
    <source>
        <dbReference type="Proteomes" id="UP000228626"/>
    </source>
</evidence>
<evidence type="ECO:0000256" key="2">
    <source>
        <dbReference type="ARBA" id="ARBA00022723"/>
    </source>
</evidence>
<dbReference type="Gene3D" id="3.30.390.10">
    <property type="entry name" value="Enolase-like, N-terminal domain"/>
    <property type="match status" value="1"/>
</dbReference>
<dbReference type="SUPFAM" id="SSF54826">
    <property type="entry name" value="Enolase N-terminal domain-like"/>
    <property type="match status" value="1"/>
</dbReference>
<dbReference type="Pfam" id="PF02746">
    <property type="entry name" value="MR_MLE_N"/>
    <property type="match status" value="1"/>
</dbReference>
<dbReference type="Gene3D" id="3.20.20.120">
    <property type="entry name" value="Enolase-like C-terminal domain"/>
    <property type="match status" value="1"/>
</dbReference>
<dbReference type="InterPro" id="IPR013342">
    <property type="entry name" value="Mandelate_racemase_C"/>
</dbReference>
<dbReference type="GO" id="GO:0016854">
    <property type="term" value="F:racemase and epimerase activity"/>
    <property type="evidence" value="ECO:0007669"/>
    <property type="project" value="UniProtKB-ARBA"/>
</dbReference>
<evidence type="ECO:0000313" key="5">
    <source>
        <dbReference type="EMBL" id="PIR92887.1"/>
    </source>
</evidence>
<dbReference type="InterPro" id="IPR013341">
    <property type="entry name" value="Mandelate_racemase_N_dom"/>
</dbReference>
<evidence type="ECO:0000256" key="3">
    <source>
        <dbReference type="ARBA" id="ARBA00023235"/>
    </source>
</evidence>
<keyword evidence="2" id="KW-0479">Metal-binding</keyword>
<proteinExistence type="inferred from homology"/>
<evidence type="ECO:0000259" key="4">
    <source>
        <dbReference type="SMART" id="SM00922"/>
    </source>
</evidence>
<gene>
    <name evidence="5" type="ORF">COT99_03775</name>
</gene>
<accession>A0A2H0V1E0</accession>
<protein>
    <recommendedName>
        <fullName evidence="4">Mandelate racemase/muconate lactonizing enzyme C-terminal domain-containing protein</fullName>
    </recommendedName>
</protein>
<comment type="caution">
    <text evidence="5">The sequence shown here is derived from an EMBL/GenBank/DDBJ whole genome shotgun (WGS) entry which is preliminary data.</text>
</comment>
<dbReference type="GO" id="GO:0009063">
    <property type="term" value="P:amino acid catabolic process"/>
    <property type="evidence" value="ECO:0007669"/>
    <property type="project" value="InterPro"/>
</dbReference>
<dbReference type="AlphaFoldDB" id="A0A2H0V1E0"/>
<dbReference type="GO" id="GO:0046872">
    <property type="term" value="F:metal ion binding"/>
    <property type="evidence" value="ECO:0007669"/>
    <property type="project" value="UniProtKB-KW"/>
</dbReference>
<dbReference type="PANTHER" id="PTHR48073:SF2">
    <property type="entry name" value="O-SUCCINYLBENZOATE SYNTHASE"/>
    <property type="match status" value="1"/>
</dbReference>
<dbReference type="SFLD" id="SFLDG00180">
    <property type="entry name" value="muconate_cycloisomerase"/>
    <property type="match status" value="1"/>
</dbReference>
<dbReference type="SUPFAM" id="SSF51604">
    <property type="entry name" value="Enolase C-terminal domain-like"/>
    <property type="match status" value="1"/>
</dbReference>
<dbReference type="EMBL" id="PFAR01000045">
    <property type="protein sequence ID" value="PIR92887.1"/>
    <property type="molecule type" value="Genomic_DNA"/>
</dbReference>
<organism evidence="5 6">
    <name type="scientific">Candidatus Falkowbacteria bacterium CG10_big_fil_rev_8_21_14_0_10_43_10</name>
    <dbReference type="NCBI Taxonomy" id="1974567"/>
    <lineage>
        <taxon>Bacteria</taxon>
        <taxon>Candidatus Falkowiibacteriota</taxon>
    </lineage>
</organism>
<dbReference type="InterPro" id="IPR036849">
    <property type="entry name" value="Enolase-like_C_sf"/>
</dbReference>
<dbReference type="InterPro" id="IPR029065">
    <property type="entry name" value="Enolase_C-like"/>
</dbReference>
<dbReference type="Pfam" id="PF13378">
    <property type="entry name" value="MR_MLE_C"/>
    <property type="match status" value="1"/>
</dbReference>
<name>A0A2H0V1E0_9BACT</name>
<sequence length="389" mass="43222">MPLAKTTKSRHLHRGILKPAEKYAFSIHPHDRDCRESWKVLDKITVAVEKKILHFREPFKIAYEEVETAEVILLKLSISDDIFGLGSAAPDTAVTGESVDMADKILRRKLTNDFFSLPINNWYGYHEKIQRVFKSFPAAQAAVEEAFLNLWSSYREIPLADFFGGYRKDCDIMITIGIKDEPATIKETERRLKEGFTIIKLKCGTDIDEDIKKIKAVKKILPKKARLILDANQGYSLPEAKKLLISLKTGGISLIEQPISAKNIGGLKELHLMNIIPVIADEAAVSVADAIFLLTNDYVAGVNIKLMKCGGPVNFLKIFHLAKSLNKIIMLGCMYESNVSITTGANIALGLPVDYADLDSGHLDFCDDPARGGAEIRRGKIRVTSPPSI</sequence>
<reference evidence="6" key="1">
    <citation type="submission" date="2017-09" db="EMBL/GenBank/DDBJ databases">
        <title>Depth-based differentiation of microbial function through sediment-hosted aquifers and enrichment of novel symbionts in the deep terrestrial subsurface.</title>
        <authorList>
            <person name="Probst A.J."/>
            <person name="Ladd B."/>
            <person name="Jarett J.K."/>
            <person name="Geller-Mcgrath D.E."/>
            <person name="Sieber C.M.K."/>
            <person name="Emerson J.B."/>
            <person name="Anantharaman K."/>
            <person name="Thomas B.C."/>
            <person name="Malmstrom R."/>
            <person name="Stieglmeier M."/>
            <person name="Klingl A."/>
            <person name="Woyke T."/>
            <person name="Ryan C.M."/>
            <person name="Banfield J.F."/>
        </authorList>
    </citation>
    <scope>NUCLEOTIDE SEQUENCE [LARGE SCALE GENOMIC DNA]</scope>
</reference>